<accession>A0A6A5CB74</accession>
<feature type="domain" description="Methyltransferase type 11" evidence="1">
    <location>
        <begin position="48"/>
        <end position="150"/>
    </location>
</feature>
<dbReference type="VEuPathDB" id="AmoebaDB:NfTy_018320"/>
<name>A0A6A5CB74_NAEFO</name>
<comment type="caution">
    <text evidence="2">The sequence shown here is derived from an EMBL/GenBank/DDBJ whole genome shotgun (WGS) entry which is preliminary data.</text>
</comment>
<dbReference type="GeneID" id="68118750"/>
<dbReference type="InterPro" id="IPR052356">
    <property type="entry name" value="Thiol_S-MT"/>
</dbReference>
<dbReference type="EMBL" id="VFQX01000009">
    <property type="protein sequence ID" value="KAF0982605.1"/>
    <property type="molecule type" value="Genomic_DNA"/>
</dbReference>
<sequence>MSPLEWLFGIKKFDLIAPIYDFALSFIEKNTLSQLRQRFVPMVDGEVLDLAVGTGHNLAYYPLHKVSKVTMIDLSKGMLSKAREKIENDENLKSQSEKFHLVQGPCEELPFRDEQFDVILSIDVMCSVDDQKKTLDEAYRVLKRGGKAIFVEHFKTGYFWKDLFLSVVTLITMPLVGASMIRETDKSIENSQFVVEERGKVKNTGFEYFICKKK</sequence>
<evidence type="ECO:0000313" key="2">
    <source>
        <dbReference type="EMBL" id="KAF0982605.1"/>
    </source>
</evidence>
<organism evidence="2 3">
    <name type="scientific">Naegleria fowleri</name>
    <name type="common">Brain eating amoeba</name>
    <dbReference type="NCBI Taxonomy" id="5763"/>
    <lineage>
        <taxon>Eukaryota</taxon>
        <taxon>Discoba</taxon>
        <taxon>Heterolobosea</taxon>
        <taxon>Tetramitia</taxon>
        <taxon>Eutetramitia</taxon>
        <taxon>Vahlkampfiidae</taxon>
        <taxon>Naegleria</taxon>
    </lineage>
</organism>
<dbReference type="Gene3D" id="3.40.50.150">
    <property type="entry name" value="Vaccinia Virus protein VP39"/>
    <property type="match status" value="1"/>
</dbReference>
<dbReference type="InterPro" id="IPR013216">
    <property type="entry name" value="Methyltransf_11"/>
</dbReference>
<dbReference type="PANTHER" id="PTHR45036">
    <property type="entry name" value="METHYLTRANSFERASE LIKE 7B"/>
    <property type="match status" value="1"/>
</dbReference>
<dbReference type="AlphaFoldDB" id="A0A6A5CB74"/>
<dbReference type="CDD" id="cd02440">
    <property type="entry name" value="AdoMet_MTases"/>
    <property type="match status" value="1"/>
</dbReference>
<dbReference type="VEuPathDB" id="AmoebaDB:FDP41_011535"/>
<dbReference type="GO" id="GO:0008757">
    <property type="term" value="F:S-adenosylmethionine-dependent methyltransferase activity"/>
    <property type="evidence" value="ECO:0007669"/>
    <property type="project" value="InterPro"/>
</dbReference>
<dbReference type="SUPFAM" id="SSF53335">
    <property type="entry name" value="S-adenosyl-L-methionine-dependent methyltransferases"/>
    <property type="match status" value="1"/>
</dbReference>
<reference evidence="2 3" key="1">
    <citation type="journal article" date="2019" name="Sci. Rep.">
        <title>Nanopore sequencing improves the draft genome of the human pathogenic amoeba Naegleria fowleri.</title>
        <authorList>
            <person name="Liechti N."/>
            <person name="Schurch N."/>
            <person name="Bruggmann R."/>
            <person name="Wittwer M."/>
        </authorList>
    </citation>
    <scope>NUCLEOTIDE SEQUENCE [LARGE SCALE GENOMIC DNA]</scope>
    <source>
        <strain evidence="2 3">ATCC 30894</strain>
    </source>
</reference>
<proteinExistence type="predicted"/>
<dbReference type="Pfam" id="PF08241">
    <property type="entry name" value="Methyltransf_11"/>
    <property type="match status" value="1"/>
</dbReference>
<dbReference type="OrthoDB" id="416496at2759"/>
<dbReference type="OMA" id="FEYFICK"/>
<keyword evidence="3" id="KW-1185">Reference proteome</keyword>
<evidence type="ECO:0000259" key="1">
    <source>
        <dbReference type="Pfam" id="PF08241"/>
    </source>
</evidence>
<dbReference type="RefSeq" id="XP_044567318.1">
    <property type="nucleotide sequence ID" value="XM_044701954.1"/>
</dbReference>
<dbReference type="InterPro" id="IPR029063">
    <property type="entry name" value="SAM-dependent_MTases_sf"/>
</dbReference>
<dbReference type="Proteomes" id="UP000444721">
    <property type="component" value="Unassembled WGS sequence"/>
</dbReference>
<protein>
    <recommendedName>
        <fullName evidence="1">Methyltransferase type 11 domain-containing protein</fullName>
    </recommendedName>
</protein>
<dbReference type="VEuPathDB" id="AmoebaDB:NF0028700"/>
<evidence type="ECO:0000313" key="3">
    <source>
        <dbReference type="Proteomes" id="UP000444721"/>
    </source>
</evidence>
<dbReference type="PANTHER" id="PTHR45036:SF1">
    <property type="entry name" value="METHYLTRANSFERASE LIKE 7A"/>
    <property type="match status" value="1"/>
</dbReference>
<gene>
    <name evidence="2" type="ORF">FDP41_011535</name>
</gene>